<gene>
    <name evidence="1" type="ORF">DPMN_060195</name>
</gene>
<dbReference type="Proteomes" id="UP000828390">
    <property type="component" value="Unassembled WGS sequence"/>
</dbReference>
<protein>
    <recommendedName>
        <fullName evidence="3">NACHT domain-containing protein</fullName>
    </recommendedName>
</protein>
<comment type="caution">
    <text evidence="1">The sequence shown here is derived from an EMBL/GenBank/DDBJ whole genome shotgun (WGS) entry which is preliminary data.</text>
</comment>
<evidence type="ECO:0008006" key="3">
    <source>
        <dbReference type="Google" id="ProtNLM"/>
    </source>
</evidence>
<dbReference type="AlphaFoldDB" id="A0A9D4HHA0"/>
<name>A0A9D4HHA0_DREPO</name>
<reference evidence="1" key="2">
    <citation type="submission" date="2020-11" db="EMBL/GenBank/DDBJ databases">
        <authorList>
            <person name="McCartney M.A."/>
            <person name="Auch B."/>
            <person name="Kono T."/>
            <person name="Mallez S."/>
            <person name="Becker A."/>
            <person name="Gohl D.M."/>
            <person name="Silverstein K.A.T."/>
            <person name="Koren S."/>
            <person name="Bechman K.B."/>
            <person name="Herman A."/>
            <person name="Abrahante J.E."/>
            <person name="Garbe J."/>
        </authorList>
    </citation>
    <scope>NUCLEOTIDE SEQUENCE</scope>
    <source>
        <strain evidence="1">Duluth1</strain>
        <tissue evidence="1">Whole animal</tissue>
    </source>
</reference>
<organism evidence="1 2">
    <name type="scientific">Dreissena polymorpha</name>
    <name type="common">Zebra mussel</name>
    <name type="synonym">Mytilus polymorpha</name>
    <dbReference type="NCBI Taxonomy" id="45954"/>
    <lineage>
        <taxon>Eukaryota</taxon>
        <taxon>Metazoa</taxon>
        <taxon>Spiralia</taxon>
        <taxon>Lophotrochozoa</taxon>
        <taxon>Mollusca</taxon>
        <taxon>Bivalvia</taxon>
        <taxon>Autobranchia</taxon>
        <taxon>Heteroconchia</taxon>
        <taxon>Euheterodonta</taxon>
        <taxon>Imparidentia</taxon>
        <taxon>Neoheterodontei</taxon>
        <taxon>Myida</taxon>
        <taxon>Dreissenoidea</taxon>
        <taxon>Dreissenidae</taxon>
        <taxon>Dreissena</taxon>
    </lineage>
</organism>
<proteinExistence type="predicted"/>
<evidence type="ECO:0000313" key="1">
    <source>
        <dbReference type="EMBL" id="KAH3717409.1"/>
    </source>
</evidence>
<keyword evidence="2" id="KW-1185">Reference proteome</keyword>
<sequence>MIKTQLIYKIYDEDGRESAYKLVLKIMKNVMYLVVQDGLDEWPGEQAVPSMDGIPKLKDKCIVLTTSRPWKLADERFKNSQIDILLEVEGISDPKEFNKKLLQCLLDESTDIKKSVEQFEKFLISCKLSSISSSPMLNTLVLCTWVDDKSERLAGSSLCELYTTMLENLCKKANAQISYFEQCHLLPVNCFARKKYIRPNMEHIDSIAKAAFSFLFSNEKESSIVFSDVDLTVHLPETSKQFALDSGLLSKRKGKKGTDQTLSFVHKTIQEFLTAFHLHRNADVIDDVISRYLKSHDNSYLDIS</sequence>
<evidence type="ECO:0000313" key="2">
    <source>
        <dbReference type="Proteomes" id="UP000828390"/>
    </source>
</evidence>
<reference evidence="1" key="1">
    <citation type="journal article" date="2019" name="bioRxiv">
        <title>The Genome of the Zebra Mussel, Dreissena polymorpha: A Resource for Invasive Species Research.</title>
        <authorList>
            <person name="McCartney M.A."/>
            <person name="Auch B."/>
            <person name="Kono T."/>
            <person name="Mallez S."/>
            <person name="Zhang Y."/>
            <person name="Obille A."/>
            <person name="Becker A."/>
            <person name="Abrahante J.E."/>
            <person name="Garbe J."/>
            <person name="Badalamenti J.P."/>
            <person name="Herman A."/>
            <person name="Mangelson H."/>
            <person name="Liachko I."/>
            <person name="Sullivan S."/>
            <person name="Sone E.D."/>
            <person name="Koren S."/>
            <person name="Silverstein K.A.T."/>
            <person name="Beckman K.B."/>
            <person name="Gohl D.M."/>
        </authorList>
    </citation>
    <scope>NUCLEOTIDE SEQUENCE</scope>
    <source>
        <strain evidence="1">Duluth1</strain>
        <tissue evidence="1">Whole animal</tissue>
    </source>
</reference>
<accession>A0A9D4HHA0</accession>
<dbReference type="EMBL" id="JAIWYP010000013">
    <property type="protein sequence ID" value="KAH3717409.1"/>
    <property type="molecule type" value="Genomic_DNA"/>
</dbReference>